<evidence type="ECO:0000313" key="1">
    <source>
        <dbReference type="EMBL" id="NEY73954.1"/>
    </source>
</evidence>
<evidence type="ECO:0000313" key="2">
    <source>
        <dbReference type="Proteomes" id="UP000481043"/>
    </source>
</evidence>
<accession>A0A6M0QC75</accession>
<comment type="caution">
    <text evidence="1">The sequence shown here is derived from an EMBL/GenBank/DDBJ whole genome shotgun (WGS) entry which is preliminary data.</text>
</comment>
<proteinExistence type="predicted"/>
<protein>
    <recommendedName>
        <fullName evidence="3">Threonine dehydratase</fullName>
    </recommendedName>
</protein>
<reference evidence="1 2" key="1">
    <citation type="submission" date="2020-02" db="EMBL/GenBank/DDBJ databases">
        <title>Bacillus aquiflavi sp. nov., isolated from yellow water of strong flavor Chinese baijiu in Yibin region of China.</title>
        <authorList>
            <person name="Xie J."/>
        </authorList>
    </citation>
    <scope>NUCLEOTIDE SEQUENCE [LARGE SCALE GENOMIC DNA]</scope>
    <source>
        <strain evidence="1 2">SA4</strain>
    </source>
</reference>
<keyword evidence="2" id="KW-1185">Reference proteome</keyword>
<sequence length="79" mass="9185">MEFSLNSVHSYSPVEVTIDDDNGRYMIRNADTSGEVFNTSNELISWIKQNWQSNQFSTPQEFETMLKQLDDYQQDGISL</sequence>
<dbReference type="EMBL" id="JAAIWM010000011">
    <property type="protein sequence ID" value="NEY73954.1"/>
    <property type="molecule type" value="Genomic_DNA"/>
</dbReference>
<dbReference type="AlphaFoldDB" id="A0A6M0QC75"/>
<dbReference type="Proteomes" id="UP000481043">
    <property type="component" value="Unassembled WGS sequence"/>
</dbReference>
<gene>
    <name evidence="1" type="ORF">G4D63_19830</name>
</gene>
<name>A0A6M0QC75_9BACI</name>
<dbReference type="RefSeq" id="WP_163181820.1">
    <property type="nucleotide sequence ID" value="NZ_JAAIWM010000011.1"/>
</dbReference>
<evidence type="ECO:0008006" key="3">
    <source>
        <dbReference type="Google" id="ProtNLM"/>
    </source>
</evidence>
<organism evidence="1 2">
    <name type="scientific">Bacillus mesophilus</name>
    <dbReference type="NCBI Taxonomy" id="1808955"/>
    <lineage>
        <taxon>Bacteria</taxon>
        <taxon>Bacillati</taxon>
        <taxon>Bacillota</taxon>
        <taxon>Bacilli</taxon>
        <taxon>Bacillales</taxon>
        <taxon>Bacillaceae</taxon>
        <taxon>Bacillus</taxon>
    </lineage>
</organism>